<keyword evidence="5 9" id="KW-0460">Magnesium</keyword>
<keyword evidence="9" id="KW-0479">Metal-binding</keyword>
<feature type="transmembrane region" description="Helical" evidence="9">
    <location>
        <begin position="392"/>
        <end position="419"/>
    </location>
</feature>
<keyword evidence="9" id="KW-1003">Cell membrane</keyword>
<dbReference type="Gene3D" id="1.25.60.10">
    <property type="entry name" value="MgtE N-terminal domain-like"/>
    <property type="match status" value="1"/>
</dbReference>
<comment type="caution">
    <text evidence="11">The sequence shown here is derived from an EMBL/GenBank/DDBJ whole genome shotgun (WGS) entry which is preliminary data.</text>
</comment>
<evidence type="ECO:0000256" key="8">
    <source>
        <dbReference type="PROSITE-ProRule" id="PRU00703"/>
    </source>
</evidence>
<dbReference type="PANTHER" id="PTHR43773:SF1">
    <property type="entry name" value="MAGNESIUM TRANSPORTER MGTE"/>
    <property type="match status" value="1"/>
</dbReference>
<gene>
    <name evidence="11" type="ORF">Q664_29970</name>
</gene>
<dbReference type="Gene3D" id="1.10.357.20">
    <property type="entry name" value="SLC41 divalent cation transporters, integral membrane domain"/>
    <property type="match status" value="1"/>
</dbReference>
<evidence type="ECO:0000256" key="3">
    <source>
        <dbReference type="ARBA" id="ARBA00022448"/>
    </source>
</evidence>
<dbReference type="Gene3D" id="3.10.580.10">
    <property type="entry name" value="CBS-domain"/>
    <property type="match status" value="1"/>
</dbReference>
<keyword evidence="6 9" id="KW-1133">Transmembrane helix</keyword>
<dbReference type="GO" id="GO:0046872">
    <property type="term" value="F:metal ion binding"/>
    <property type="evidence" value="ECO:0007669"/>
    <property type="project" value="UniProtKB-KW"/>
</dbReference>
<dbReference type="InterPro" id="IPR000644">
    <property type="entry name" value="CBS_dom"/>
</dbReference>
<comment type="subunit">
    <text evidence="9">Homodimer.</text>
</comment>
<evidence type="ECO:0000256" key="6">
    <source>
        <dbReference type="ARBA" id="ARBA00022989"/>
    </source>
</evidence>
<dbReference type="SUPFAM" id="SSF158791">
    <property type="entry name" value="MgtE N-terminal domain-like"/>
    <property type="match status" value="1"/>
</dbReference>
<evidence type="ECO:0000256" key="1">
    <source>
        <dbReference type="ARBA" id="ARBA00004141"/>
    </source>
</evidence>
<accession>A0A084SP15</accession>
<dbReference type="SMART" id="SM00116">
    <property type="entry name" value="CBS"/>
    <property type="match status" value="1"/>
</dbReference>
<keyword evidence="8" id="KW-0129">CBS domain</keyword>
<dbReference type="GO" id="GO:0015095">
    <property type="term" value="F:magnesium ion transmembrane transporter activity"/>
    <property type="evidence" value="ECO:0007669"/>
    <property type="project" value="UniProtKB-UniRule"/>
</dbReference>
<evidence type="ECO:0000256" key="5">
    <source>
        <dbReference type="ARBA" id="ARBA00022842"/>
    </source>
</evidence>
<dbReference type="Pfam" id="PF03448">
    <property type="entry name" value="MgtE_N"/>
    <property type="match status" value="1"/>
</dbReference>
<dbReference type="CDD" id="cd04606">
    <property type="entry name" value="CBS_pair_Mg_transporter"/>
    <property type="match status" value="1"/>
</dbReference>
<dbReference type="SUPFAM" id="SSF161093">
    <property type="entry name" value="MgtE membrane domain-like"/>
    <property type="match status" value="1"/>
</dbReference>
<evidence type="ECO:0000256" key="9">
    <source>
        <dbReference type="RuleBase" id="RU362011"/>
    </source>
</evidence>
<evidence type="ECO:0000313" key="11">
    <source>
        <dbReference type="EMBL" id="KFA90200.1"/>
    </source>
</evidence>
<dbReference type="InterPro" id="IPR046342">
    <property type="entry name" value="CBS_dom_sf"/>
</dbReference>
<comment type="similarity">
    <text evidence="2 9">Belongs to the SLC41A transporter family.</text>
</comment>
<dbReference type="InterPro" id="IPR036739">
    <property type="entry name" value="SLC41_membr_dom_sf"/>
</dbReference>
<name>A0A084SP15_9BACT</name>
<feature type="transmembrane region" description="Helical" evidence="9">
    <location>
        <begin position="358"/>
        <end position="380"/>
    </location>
</feature>
<dbReference type="InterPro" id="IPR006667">
    <property type="entry name" value="SLC41_membr_dom"/>
</dbReference>
<dbReference type="NCBIfam" id="TIGR00400">
    <property type="entry name" value="mgtE"/>
    <property type="match status" value="1"/>
</dbReference>
<comment type="function">
    <text evidence="9">Acts as a magnesium transporter.</text>
</comment>
<dbReference type="GO" id="GO:0005886">
    <property type="term" value="C:plasma membrane"/>
    <property type="evidence" value="ECO:0007669"/>
    <property type="project" value="UniProtKB-SubCell"/>
</dbReference>
<dbReference type="PANTHER" id="PTHR43773">
    <property type="entry name" value="MAGNESIUM TRANSPORTER MGTE"/>
    <property type="match status" value="1"/>
</dbReference>
<dbReference type="InterPro" id="IPR038076">
    <property type="entry name" value="MgtE_N_sf"/>
</dbReference>
<protein>
    <recommendedName>
        <fullName evidence="9">Magnesium transporter MgtE</fullName>
    </recommendedName>
</protein>
<evidence type="ECO:0000256" key="2">
    <source>
        <dbReference type="ARBA" id="ARBA00009749"/>
    </source>
</evidence>
<comment type="subcellular location">
    <subcellularLocation>
        <location evidence="9">Cell membrane</location>
        <topology evidence="9">Multi-pass membrane protein</topology>
    </subcellularLocation>
    <subcellularLocation>
        <location evidence="1">Membrane</location>
        <topology evidence="1">Multi-pass membrane protein</topology>
    </subcellularLocation>
</comment>
<proteinExistence type="inferred from homology"/>
<dbReference type="InterPro" id="IPR006668">
    <property type="entry name" value="Mg_transptr_MgtE_intracell_dom"/>
</dbReference>
<keyword evidence="7 9" id="KW-0472">Membrane</keyword>
<feature type="domain" description="CBS" evidence="10">
    <location>
        <begin position="200"/>
        <end position="256"/>
    </location>
</feature>
<dbReference type="PROSITE" id="PS51371">
    <property type="entry name" value="CBS"/>
    <property type="match status" value="1"/>
</dbReference>
<evidence type="ECO:0000256" key="7">
    <source>
        <dbReference type="ARBA" id="ARBA00023136"/>
    </source>
</evidence>
<sequence>MLGNLLKPEFDALIAAKDWSALRDAFSEMDPADVAEVIEDLPADESGIIFRLLPRDMAALVFEYLPPHQQTEIVGTLGREQLKNLLDEMAPDDRTRLLEELPAEVTKRLLTSLSPEELKVARNLLGYPEKSAGRYMTPEYLTIPGNLTAGEALAYVRAHGQGRETLHVLYIVDEKGRLLDDVRLASLVLAGPDTKVTDIHDRQLVSIPATADREEFISMFEKYDRVALPVTDSQGVLVGIITVDDVLDAAEEEATEDIQRIGGMEALEAPYLDIGITGMLRKRVGWLTVLFVGQMFTATAMAHYQDAIAQAVFLSAFVPLIISSGGNSGSQATSLIIRALAVRDVELKDWWKVAMREAVSGVALGVFLGLLGFLRILLWPQHEVVYGPHYKWVGLAVGLSVVGVVMFGTLCGSMLPFLLRRLGLDPATASAPFVATLVDVTGVVIYFTVVTTILTGRAL</sequence>
<keyword evidence="4 9" id="KW-0812">Transmembrane</keyword>
<dbReference type="InterPro" id="IPR006669">
    <property type="entry name" value="MgtE_transporter"/>
</dbReference>
<keyword evidence="3 9" id="KW-0813">Transport</keyword>
<dbReference type="EMBL" id="JPMI01000220">
    <property type="protein sequence ID" value="KFA90200.1"/>
    <property type="molecule type" value="Genomic_DNA"/>
</dbReference>
<dbReference type="SUPFAM" id="SSF54631">
    <property type="entry name" value="CBS-domain pair"/>
    <property type="match status" value="1"/>
</dbReference>
<dbReference type="RefSeq" id="WP_043403107.1">
    <property type="nucleotide sequence ID" value="NZ_JPMI01000220.1"/>
</dbReference>
<reference evidence="11 12" key="1">
    <citation type="submission" date="2014-07" db="EMBL/GenBank/DDBJ databases">
        <title>Draft Genome Sequence of Gephyronic Acid Producer, Cystobacter violaceus Strain Cb vi76.</title>
        <authorList>
            <person name="Stevens D.C."/>
            <person name="Young J."/>
            <person name="Carmichael R."/>
            <person name="Tan J."/>
            <person name="Taylor R.E."/>
        </authorList>
    </citation>
    <scope>NUCLEOTIDE SEQUENCE [LARGE SCALE GENOMIC DNA]</scope>
    <source>
        <strain evidence="11 12">Cb vi76</strain>
    </source>
</reference>
<dbReference type="Pfam" id="PF00571">
    <property type="entry name" value="CBS"/>
    <property type="match status" value="2"/>
</dbReference>
<evidence type="ECO:0000259" key="10">
    <source>
        <dbReference type="PROSITE" id="PS51371"/>
    </source>
</evidence>
<comment type="caution">
    <text evidence="9">Lacks conserved residue(s) required for the propagation of feature annotation.</text>
</comment>
<evidence type="ECO:0000256" key="4">
    <source>
        <dbReference type="ARBA" id="ARBA00022692"/>
    </source>
</evidence>
<dbReference type="Pfam" id="PF01769">
    <property type="entry name" value="MgtE"/>
    <property type="match status" value="1"/>
</dbReference>
<feature type="transmembrane region" description="Helical" evidence="9">
    <location>
        <begin position="431"/>
        <end position="454"/>
    </location>
</feature>
<organism evidence="11 12">
    <name type="scientific">Archangium violaceum Cb vi76</name>
    <dbReference type="NCBI Taxonomy" id="1406225"/>
    <lineage>
        <taxon>Bacteria</taxon>
        <taxon>Pseudomonadati</taxon>
        <taxon>Myxococcota</taxon>
        <taxon>Myxococcia</taxon>
        <taxon>Myxococcales</taxon>
        <taxon>Cystobacterineae</taxon>
        <taxon>Archangiaceae</taxon>
        <taxon>Archangium</taxon>
    </lineage>
</organism>
<dbReference type="SMART" id="SM00924">
    <property type="entry name" value="MgtE_N"/>
    <property type="match status" value="1"/>
</dbReference>
<dbReference type="AlphaFoldDB" id="A0A084SP15"/>
<dbReference type="Proteomes" id="UP000028547">
    <property type="component" value="Unassembled WGS sequence"/>
</dbReference>
<evidence type="ECO:0000313" key="12">
    <source>
        <dbReference type="Proteomes" id="UP000028547"/>
    </source>
</evidence>